<sequence>MDYLTEQCVLSDVEVQSEIDRYIEWPGQALSYMTGRCRCPCSATSCGSG</sequence>
<protein>
    <submittedName>
        <fullName evidence="1">Uncharacterized protein</fullName>
    </submittedName>
</protein>
<comment type="caution">
    <text evidence="1">The sequence shown here is derived from an EMBL/GenBank/DDBJ whole genome shotgun (WGS) entry which is preliminary data.</text>
</comment>
<gene>
    <name evidence="1" type="ORF">H074_06427</name>
</gene>
<keyword evidence="2" id="KW-1185">Reference proteome</keyword>
<dbReference type="AlphaFoldDB" id="M2XR69"/>
<accession>M2XR69</accession>
<evidence type="ECO:0000313" key="2">
    <source>
        <dbReference type="Proteomes" id="UP000054226"/>
    </source>
</evidence>
<proteinExistence type="predicted"/>
<dbReference type="Pfam" id="PF05960">
    <property type="entry name" value="DUF885"/>
    <property type="match status" value="1"/>
</dbReference>
<dbReference type="InterPro" id="IPR010281">
    <property type="entry name" value="DUF885"/>
</dbReference>
<reference evidence="1 2" key="1">
    <citation type="journal article" date="2013" name="Genome Announc.">
        <title>Draft Genome Sequence of Amycolatopsis decaplanina Strain DSM 44594T.</title>
        <authorList>
            <person name="Kaur N."/>
            <person name="Kumar S."/>
            <person name="Bala M."/>
            <person name="Raghava G.P."/>
            <person name="Mayilraj S."/>
        </authorList>
    </citation>
    <scope>NUCLEOTIDE SEQUENCE [LARGE SCALE GENOMIC DNA]</scope>
    <source>
        <strain evidence="1 2">DSM 44594</strain>
    </source>
</reference>
<dbReference type="EMBL" id="AOHO01000028">
    <property type="protein sequence ID" value="EME63511.1"/>
    <property type="molecule type" value="Genomic_DNA"/>
</dbReference>
<organism evidence="1 2">
    <name type="scientific">Amycolatopsis decaplanina DSM 44594</name>
    <dbReference type="NCBI Taxonomy" id="1284240"/>
    <lineage>
        <taxon>Bacteria</taxon>
        <taxon>Bacillati</taxon>
        <taxon>Actinomycetota</taxon>
        <taxon>Actinomycetes</taxon>
        <taxon>Pseudonocardiales</taxon>
        <taxon>Pseudonocardiaceae</taxon>
        <taxon>Amycolatopsis</taxon>
    </lineage>
</organism>
<evidence type="ECO:0000313" key="1">
    <source>
        <dbReference type="EMBL" id="EME63511.1"/>
    </source>
</evidence>
<dbReference type="Proteomes" id="UP000054226">
    <property type="component" value="Unassembled WGS sequence"/>
</dbReference>
<name>M2XR69_9PSEU</name>